<evidence type="ECO:0008006" key="4">
    <source>
        <dbReference type="Google" id="ProtNLM"/>
    </source>
</evidence>
<protein>
    <recommendedName>
        <fullName evidence="4">Nucleotide-binding universal stress UspA family protein</fullName>
    </recommendedName>
</protein>
<sequence length="276" mass="31581">MKKILAINPIDSPDEDISQSAIRIANNLKAKTFLWMKVDAGFVQNKKKEMVHAGELETLRDEVPLDEFDGVQERSMLDKPKIPGNVAHLLETKYSNDLLSDVVRKEEIELVVISSGSKNSVPDVPESEVYEILEKAKCPVLIIPRNHVIKNIDTIAYVTDLRYCDMSVIRPVVKLAQAFSAGIQLVHLTADGLPEMAECYMRDYFKHELSKLMNYPKMRYVNLKHKNKAEELNQKMAEIKADIMVLQWKRHGMFNKLFKSSSSIYSFSRVPIILFP</sequence>
<dbReference type="EMBL" id="PVTH01000009">
    <property type="protein sequence ID" value="PRY50307.1"/>
    <property type="molecule type" value="Genomic_DNA"/>
</dbReference>
<gene>
    <name evidence="2" type="ORF">B0I27_10928</name>
</gene>
<accession>A0A2T0TXB1</accession>
<comment type="caution">
    <text evidence="2">The sequence shown here is derived from an EMBL/GenBank/DDBJ whole genome shotgun (WGS) entry which is preliminary data.</text>
</comment>
<feature type="coiled-coil region" evidence="1">
    <location>
        <begin position="222"/>
        <end position="249"/>
    </location>
</feature>
<name>A0A2T0TXB1_9SPHI</name>
<proteinExistence type="predicted"/>
<dbReference type="SUPFAM" id="SSF52402">
    <property type="entry name" value="Adenine nucleotide alpha hydrolases-like"/>
    <property type="match status" value="1"/>
</dbReference>
<reference evidence="2 3" key="1">
    <citation type="submission" date="2018-03" db="EMBL/GenBank/DDBJ databases">
        <title>Genomic Encyclopedia of Type Strains, Phase III (KMG-III): the genomes of soil and plant-associated and newly described type strains.</title>
        <authorList>
            <person name="Whitman W."/>
        </authorList>
    </citation>
    <scope>NUCLEOTIDE SEQUENCE [LARGE SCALE GENOMIC DNA]</scope>
    <source>
        <strain evidence="2 3">CGMCC 1.9313</strain>
    </source>
</reference>
<keyword evidence="1" id="KW-0175">Coiled coil</keyword>
<evidence type="ECO:0000313" key="2">
    <source>
        <dbReference type="EMBL" id="PRY50307.1"/>
    </source>
</evidence>
<dbReference type="AlphaFoldDB" id="A0A2T0TXB1"/>
<dbReference type="Proteomes" id="UP000238034">
    <property type="component" value="Unassembled WGS sequence"/>
</dbReference>
<dbReference type="RefSeq" id="WP_106294313.1">
    <property type="nucleotide sequence ID" value="NZ_PVTH01000009.1"/>
</dbReference>
<organism evidence="2 3">
    <name type="scientific">Arcticibacter pallidicorallinus</name>
    <dbReference type="NCBI Taxonomy" id="1259464"/>
    <lineage>
        <taxon>Bacteria</taxon>
        <taxon>Pseudomonadati</taxon>
        <taxon>Bacteroidota</taxon>
        <taxon>Sphingobacteriia</taxon>
        <taxon>Sphingobacteriales</taxon>
        <taxon>Sphingobacteriaceae</taxon>
        <taxon>Arcticibacter</taxon>
    </lineage>
</organism>
<evidence type="ECO:0000256" key="1">
    <source>
        <dbReference type="SAM" id="Coils"/>
    </source>
</evidence>
<keyword evidence="3" id="KW-1185">Reference proteome</keyword>
<dbReference type="OrthoDB" id="790059at2"/>
<dbReference type="Gene3D" id="3.40.50.12370">
    <property type="match status" value="1"/>
</dbReference>
<evidence type="ECO:0000313" key="3">
    <source>
        <dbReference type="Proteomes" id="UP000238034"/>
    </source>
</evidence>